<dbReference type="EMBL" id="AM180255">
    <property type="protein sequence ID" value="CAJ54054.1"/>
    <property type="molecule type" value="Genomic_DNA"/>
</dbReference>
<geneLocation type="plasmid" evidence="9">
    <name>pLaw3</name>
</geneLocation>
<keyword evidence="3 6" id="KW-0479">Metal-binding</keyword>
<dbReference type="GO" id="GO:0046872">
    <property type="term" value="F:metal ion binding"/>
    <property type="evidence" value="ECO:0007669"/>
    <property type="project" value="UniProtKB-KW"/>
</dbReference>
<dbReference type="InterPro" id="IPR051395">
    <property type="entry name" value="Cytochrome_c_Peroxidase/MauG"/>
</dbReference>
<evidence type="ECO:0000256" key="2">
    <source>
        <dbReference type="ARBA" id="ARBA00022617"/>
    </source>
</evidence>
<dbReference type="InterPro" id="IPR036909">
    <property type="entry name" value="Cyt_c-like_dom_sf"/>
</dbReference>
<dbReference type="HOGENOM" id="CLU_034652_2_0_7"/>
<keyword evidence="8" id="KW-0575">Peroxidase</keyword>
<evidence type="ECO:0000313" key="8">
    <source>
        <dbReference type="EMBL" id="CAJ54054.1"/>
    </source>
</evidence>
<dbReference type="Pfam" id="PF03150">
    <property type="entry name" value="CCP_MauG"/>
    <property type="match status" value="1"/>
</dbReference>
<dbReference type="GO" id="GO:0009055">
    <property type="term" value="F:electron transfer activity"/>
    <property type="evidence" value="ECO:0007669"/>
    <property type="project" value="InterPro"/>
</dbReference>
<reference evidence="8 9" key="1">
    <citation type="submission" date="2005-11" db="EMBL/GenBank/DDBJ databases">
        <title>The complete genome sequence of Lawsonia intracellularis: the causative agent of proliferative enteropathy.</title>
        <authorList>
            <person name="Kaur K."/>
            <person name="Zhang Q."/>
            <person name="Beckler D."/>
            <person name="Munir S."/>
            <person name="Li L."/>
            <person name="Kinsley K."/>
            <person name="Herron L."/>
            <person name="Peterson A."/>
            <person name="May B."/>
            <person name="Singh S."/>
            <person name="Gebhart C."/>
            <person name="Kapur V."/>
        </authorList>
    </citation>
    <scope>NUCLEOTIDE SEQUENCE [LARGE SCALE GENOMIC DNA]</scope>
    <source>
        <strain evidence="8 9">PHE/MN1-00</strain>
        <plasmid evidence="9">pLaw3</plasmid>
    </source>
</reference>
<sequence>MRSVNLLAFLCVSITFFGLLNSSFSYGSQEQLAQKELKQLQDKVVSILEEKCLSCHSYNAELPFYTKIPGIKQIIEKDFKDGLRASDLNQDFIEASKKGIIDEATVAKLEWVIENHTMPPAKFTAVHWGSRVSKEDEKIILEWVRKYRNTYYATGLASPERSNEPIQPIPDTIPYNKQKAALGEKLFNDRRLSHDNTIRCASCHVTSEGMADGKQFATGINKQKGHVNAPTVYNAIFNTRQFWDGRAANLQEQASQPPLNPIEMGSTSWDEILGKLANDKKLTEEFLAVYPDGWTEKNVTDAIAEYERLFITPNSPFDRWLKGDDTALTSDELRGYKLFKAYRCATCHVGKSMGGQSFEYMDLKKDYFADRGYVEGVDDNGRMAFTHDPRDLHRFKVPNLRNIEMTAPYLHDGTVTSLDEAVRIMGIYLVGMDIPKSDRDSIVLFLRTLTGQFNGQKVLGTPVPQ</sequence>
<evidence type="ECO:0000313" key="9">
    <source>
        <dbReference type="Proteomes" id="UP000002430"/>
    </source>
</evidence>
<dbReference type="InterPro" id="IPR004852">
    <property type="entry name" value="Di-haem_cyt_c_peroxidsae"/>
</dbReference>
<organism evidence="8 9">
    <name type="scientific">Lawsonia intracellularis (strain PHE/MN1-00)</name>
    <dbReference type="NCBI Taxonomy" id="363253"/>
    <lineage>
        <taxon>Bacteria</taxon>
        <taxon>Pseudomonadati</taxon>
        <taxon>Thermodesulfobacteriota</taxon>
        <taxon>Desulfovibrionia</taxon>
        <taxon>Desulfovibrionales</taxon>
        <taxon>Desulfovibrionaceae</taxon>
        <taxon>Lawsonia</taxon>
    </lineage>
</organism>
<keyword evidence="5 6" id="KW-0408">Iron</keyword>
<gene>
    <name evidence="8" type="primary">yhjA</name>
    <name evidence="8" type="ordered locus">LIC102</name>
</gene>
<dbReference type="AlphaFoldDB" id="Q1MNM9"/>
<dbReference type="InterPro" id="IPR025992">
    <property type="entry name" value="Haem-bd"/>
</dbReference>
<dbReference type="SMART" id="SM01235">
    <property type="entry name" value="Haem_bd"/>
    <property type="match status" value="1"/>
</dbReference>
<dbReference type="PANTHER" id="PTHR30600">
    <property type="entry name" value="CYTOCHROME C PEROXIDASE-RELATED"/>
    <property type="match status" value="1"/>
</dbReference>
<dbReference type="SUPFAM" id="SSF46626">
    <property type="entry name" value="Cytochrome c"/>
    <property type="match status" value="2"/>
</dbReference>
<dbReference type="RefSeq" id="WP_011527421.1">
    <property type="nucleotide sequence ID" value="NC_008014.1"/>
</dbReference>
<dbReference type="KEGG" id="lip:LIC102"/>
<comment type="subcellular location">
    <subcellularLocation>
        <location evidence="1">Cell envelope</location>
    </subcellularLocation>
</comment>
<evidence type="ECO:0000259" key="7">
    <source>
        <dbReference type="PROSITE" id="PS51007"/>
    </source>
</evidence>
<dbReference type="GO" id="GO:0030313">
    <property type="term" value="C:cell envelope"/>
    <property type="evidence" value="ECO:0007669"/>
    <property type="project" value="UniProtKB-SubCell"/>
</dbReference>
<keyword evidence="8" id="KW-0614">Plasmid</keyword>
<keyword evidence="4" id="KW-0560">Oxidoreductase</keyword>
<feature type="domain" description="Cytochrome c" evidence="7">
    <location>
        <begin position="178"/>
        <end position="310"/>
    </location>
</feature>
<proteinExistence type="predicted"/>
<dbReference type="OrthoDB" id="9805202at2"/>
<dbReference type="Pfam" id="PF14376">
    <property type="entry name" value="Haem_bd"/>
    <property type="match status" value="1"/>
</dbReference>
<dbReference type="GO" id="GO:0020037">
    <property type="term" value="F:heme binding"/>
    <property type="evidence" value="ECO:0007669"/>
    <property type="project" value="InterPro"/>
</dbReference>
<dbReference type="PROSITE" id="PS51007">
    <property type="entry name" value="CYTC"/>
    <property type="match status" value="2"/>
</dbReference>
<keyword evidence="2 6" id="KW-0349">Heme</keyword>
<feature type="domain" description="Cytochrome c" evidence="7">
    <location>
        <begin position="330"/>
        <end position="450"/>
    </location>
</feature>
<protein>
    <submittedName>
        <fullName evidence="8">Cytochrome C peroxidase</fullName>
    </submittedName>
</protein>
<keyword evidence="9" id="KW-1185">Reference proteome</keyword>
<evidence type="ECO:0000256" key="5">
    <source>
        <dbReference type="ARBA" id="ARBA00023004"/>
    </source>
</evidence>
<dbReference type="InterPro" id="IPR009056">
    <property type="entry name" value="Cyt_c-like_dom"/>
</dbReference>
<dbReference type="GO" id="GO:0004130">
    <property type="term" value="F:cytochrome-c peroxidase activity"/>
    <property type="evidence" value="ECO:0007669"/>
    <property type="project" value="TreeGrafter"/>
</dbReference>
<dbReference type="Proteomes" id="UP000002430">
    <property type="component" value="Plasmid 3"/>
</dbReference>
<evidence type="ECO:0000256" key="1">
    <source>
        <dbReference type="ARBA" id="ARBA00004196"/>
    </source>
</evidence>
<name>Q1MNM9_LAWIP</name>
<dbReference type="Gene3D" id="1.10.760.10">
    <property type="entry name" value="Cytochrome c-like domain"/>
    <property type="match status" value="2"/>
</dbReference>
<evidence type="ECO:0000256" key="4">
    <source>
        <dbReference type="ARBA" id="ARBA00023002"/>
    </source>
</evidence>
<accession>Q1MNM9</accession>
<evidence type="ECO:0000256" key="3">
    <source>
        <dbReference type="ARBA" id="ARBA00022723"/>
    </source>
</evidence>
<evidence type="ECO:0000256" key="6">
    <source>
        <dbReference type="PROSITE-ProRule" id="PRU00433"/>
    </source>
</evidence>
<dbReference type="PANTHER" id="PTHR30600:SF7">
    <property type="entry name" value="CYTOCHROME C PEROXIDASE-RELATED"/>
    <property type="match status" value="1"/>
</dbReference>